<comment type="subcellular location">
    <subcellularLocation>
        <location evidence="12">Cytoplasm</location>
    </subcellularLocation>
</comment>
<dbReference type="EMBL" id="PDEP01000001">
    <property type="protein sequence ID" value="PEN09659.1"/>
    <property type="molecule type" value="Genomic_DNA"/>
</dbReference>
<dbReference type="PROSITE" id="PS50173">
    <property type="entry name" value="UMUC"/>
    <property type="match status" value="1"/>
</dbReference>
<keyword evidence="6 12" id="KW-0479">Metal-binding</keyword>
<feature type="active site" evidence="12">
    <location>
        <position position="96"/>
    </location>
</feature>
<evidence type="ECO:0000313" key="14">
    <source>
        <dbReference type="EMBL" id="PEN09659.1"/>
    </source>
</evidence>
<comment type="caution">
    <text evidence="12">Lacks conserved residue(s) required for the propagation of feature annotation.</text>
</comment>
<dbReference type="HAMAP" id="MF_01113">
    <property type="entry name" value="DNApol_IV"/>
    <property type="match status" value="1"/>
</dbReference>
<dbReference type="Gene3D" id="3.30.70.270">
    <property type="match status" value="1"/>
</dbReference>
<comment type="function">
    <text evidence="12">Poorly processive, error-prone DNA polymerase involved in untargeted mutagenesis. Copies undamaged DNA at stalled replication forks, which arise in vivo from mismatched or misaligned primer ends. These misaligned primers can be extended by PolIV. Exhibits no 3'-5' exonuclease (proofreading) activity. May be involved in translesional synthesis, in conjunction with the beta clamp from PolIII.</text>
</comment>
<comment type="caution">
    <text evidence="14">The sequence shown here is derived from an EMBL/GenBank/DDBJ whole genome shotgun (WGS) entry which is preliminary data.</text>
</comment>
<dbReference type="NCBIfam" id="NF002677">
    <property type="entry name" value="PRK02406.1"/>
    <property type="match status" value="1"/>
</dbReference>
<dbReference type="GO" id="GO:0003684">
    <property type="term" value="F:damaged DNA binding"/>
    <property type="evidence" value="ECO:0007669"/>
    <property type="project" value="InterPro"/>
</dbReference>
<dbReference type="InterPro" id="IPR050116">
    <property type="entry name" value="DNA_polymerase-Y"/>
</dbReference>
<keyword evidence="3 12" id="KW-0808">Transferase</keyword>
<comment type="catalytic activity">
    <reaction evidence="11 12">
        <text>DNA(n) + a 2'-deoxyribonucleoside 5'-triphosphate = DNA(n+1) + diphosphate</text>
        <dbReference type="Rhea" id="RHEA:22508"/>
        <dbReference type="Rhea" id="RHEA-COMP:17339"/>
        <dbReference type="Rhea" id="RHEA-COMP:17340"/>
        <dbReference type="ChEBI" id="CHEBI:33019"/>
        <dbReference type="ChEBI" id="CHEBI:61560"/>
        <dbReference type="ChEBI" id="CHEBI:173112"/>
        <dbReference type="EC" id="2.7.7.7"/>
    </reaction>
</comment>
<keyword evidence="12" id="KW-0963">Cytoplasm</keyword>
<dbReference type="GO" id="GO:0005829">
    <property type="term" value="C:cytosol"/>
    <property type="evidence" value="ECO:0007669"/>
    <property type="project" value="TreeGrafter"/>
</dbReference>
<sequence length="347" mass="38043">MDAFYASIEQRDDPGRYAGQPIAVGGGPPRGVVMTASYEARPYGIHSAQPSAEAARRCPDLIFVPPRMDVYKAESRAIRPILRRYTDLIEPVSLDEAYLDVTTPKHGPASGTLIAEAIREAIRTKRGLTASAGVAANKFVAKVASDWDKPDGCTVVRPDEMLDFIAGLPTEAFRGVGPVTAEALQAMGIHTGADLQQVAERDLVRRFGKRGRWFAAMARGEDARPVRPNRERKSVGAEQTFSTIIADPDQMLHRLEPIAERVAQRLGRAGRKGRTVTLKMKTCHHEVLTRQTTLQRPVASAEVLMQWAERLLSEPHPPEEPLRLLGLTVSSLIAEDAAGRQLELAFS</sequence>
<dbReference type="GO" id="GO:0042276">
    <property type="term" value="P:error-prone translesion synthesis"/>
    <property type="evidence" value="ECO:0007669"/>
    <property type="project" value="TreeGrafter"/>
</dbReference>
<feature type="site" description="Substrate discrimination" evidence="12">
    <location>
        <position position="5"/>
    </location>
</feature>
<gene>
    <name evidence="12" type="primary">dinB</name>
    <name evidence="14" type="ORF">CRI93_02315</name>
</gene>
<dbReference type="GO" id="GO:0009432">
    <property type="term" value="P:SOS response"/>
    <property type="evidence" value="ECO:0007669"/>
    <property type="project" value="TreeGrafter"/>
</dbReference>
<dbReference type="Proteomes" id="UP000221024">
    <property type="component" value="Unassembled WGS sequence"/>
</dbReference>
<feature type="binding site" evidence="12">
    <location>
        <position position="95"/>
    </location>
    <ligand>
        <name>Mg(2+)</name>
        <dbReference type="ChEBI" id="CHEBI:18420"/>
    </ligand>
</feature>
<keyword evidence="5 12" id="KW-0235">DNA replication</keyword>
<keyword evidence="15" id="KW-1185">Reference proteome</keyword>
<evidence type="ECO:0000256" key="4">
    <source>
        <dbReference type="ARBA" id="ARBA00022695"/>
    </source>
</evidence>
<keyword evidence="2 12" id="KW-0515">Mutator protein</keyword>
<keyword evidence="8 12" id="KW-0460">Magnesium</keyword>
<comment type="similarity">
    <text evidence="1 12">Belongs to the DNA polymerase type-Y family.</text>
</comment>
<dbReference type="InterPro" id="IPR017961">
    <property type="entry name" value="DNA_pol_Y-fam_little_finger"/>
</dbReference>
<dbReference type="CDD" id="cd03586">
    <property type="entry name" value="PolY_Pol_IV_kappa"/>
    <property type="match status" value="1"/>
</dbReference>
<dbReference type="FunFam" id="3.30.1490.100:FF:000004">
    <property type="entry name" value="DNA polymerase IV"/>
    <property type="match status" value="1"/>
</dbReference>
<dbReference type="Gene3D" id="3.40.1170.60">
    <property type="match status" value="1"/>
</dbReference>
<evidence type="ECO:0000256" key="11">
    <source>
        <dbReference type="ARBA" id="ARBA00049244"/>
    </source>
</evidence>
<evidence type="ECO:0000256" key="5">
    <source>
        <dbReference type="ARBA" id="ARBA00022705"/>
    </source>
</evidence>
<dbReference type="Pfam" id="PF00817">
    <property type="entry name" value="IMS"/>
    <property type="match status" value="1"/>
</dbReference>
<dbReference type="InterPro" id="IPR043128">
    <property type="entry name" value="Rev_trsase/Diguanyl_cyclase"/>
</dbReference>
<dbReference type="AlphaFoldDB" id="A0A2H3P576"/>
<evidence type="ECO:0000256" key="6">
    <source>
        <dbReference type="ARBA" id="ARBA00022723"/>
    </source>
</evidence>
<dbReference type="Gene3D" id="3.30.1490.100">
    <property type="entry name" value="DNA polymerase, Y-family, little finger domain"/>
    <property type="match status" value="1"/>
</dbReference>
<evidence type="ECO:0000256" key="12">
    <source>
        <dbReference type="HAMAP-Rule" id="MF_01113"/>
    </source>
</evidence>
<evidence type="ECO:0000256" key="10">
    <source>
        <dbReference type="ARBA" id="ARBA00023204"/>
    </source>
</evidence>
<dbReference type="InterPro" id="IPR022880">
    <property type="entry name" value="DNApol_IV"/>
</dbReference>
<evidence type="ECO:0000256" key="3">
    <source>
        <dbReference type="ARBA" id="ARBA00022679"/>
    </source>
</evidence>
<dbReference type="InterPro" id="IPR001126">
    <property type="entry name" value="UmuC"/>
</dbReference>
<organism evidence="14 15">
    <name type="scientific">Longimonas halophila</name>
    <dbReference type="NCBI Taxonomy" id="1469170"/>
    <lineage>
        <taxon>Bacteria</taxon>
        <taxon>Pseudomonadati</taxon>
        <taxon>Rhodothermota</taxon>
        <taxon>Rhodothermia</taxon>
        <taxon>Rhodothermales</taxon>
        <taxon>Salisaetaceae</taxon>
        <taxon>Longimonas</taxon>
    </lineage>
</organism>
<keyword evidence="9 12" id="KW-0239">DNA-directed DNA polymerase</keyword>
<protein>
    <recommendedName>
        <fullName evidence="12">DNA polymerase IV</fullName>
        <shortName evidence="12">Pol IV</shortName>
        <ecNumber evidence="12">2.7.7.7</ecNumber>
    </recommendedName>
</protein>
<evidence type="ECO:0000313" key="15">
    <source>
        <dbReference type="Proteomes" id="UP000221024"/>
    </source>
</evidence>
<dbReference type="GO" id="GO:0000287">
    <property type="term" value="F:magnesium ion binding"/>
    <property type="evidence" value="ECO:0007669"/>
    <property type="project" value="UniProtKB-UniRule"/>
</dbReference>
<keyword evidence="12" id="KW-0238">DNA-binding</keyword>
<evidence type="ECO:0000256" key="9">
    <source>
        <dbReference type="ARBA" id="ARBA00022932"/>
    </source>
</evidence>
<dbReference type="SUPFAM" id="SSF100879">
    <property type="entry name" value="Lesion bypass DNA polymerase (Y-family), little finger domain"/>
    <property type="match status" value="1"/>
</dbReference>
<name>A0A2H3P576_9BACT</name>
<dbReference type="SUPFAM" id="SSF56672">
    <property type="entry name" value="DNA/RNA polymerases"/>
    <property type="match status" value="1"/>
</dbReference>
<dbReference type="InterPro" id="IPR043502">
    <property type="entry name" value="DNA/RNA_pol_sf"/>
</dbReference>
<dbReference type="GO" id="GO:0006281">
    <property type="term" value="P:DNA repair"/>
    <property type="evidence" value="ECO:0007669"/>
    <property type="project" value="UniProtKB-UniRule"/>
</dbReference>
<dbReference type="PANTHER" id="PTHR11076:SF33">
    <property type="entry name" value="DNA POLYMERASE KAPPA"/>
    <property type="match status" value="1"/>
</dbReference>
<evidence type="ECO:0000256" key="2">
    <source>
        <dbReference type="ARBA" id="ARBA00022457"/>
    </source>
</evidence>
<evidence type="ECO:0000256" key="1">
    <source>
        <dbReference type="ARBA" id="ARBA00010945"/>
    </source>
</evidence>
<keyword evidence="7 12" id="KW-0227">DNA damage</keyword>
<evidence type="ECO:0000256" key="8">
    <source>
        <dbReference type="ARBA" id="ARBA00022842"/>
    </source>
</evidence>
<dbReference type="PANTHER" id="PTHR11076">
    <property type="entry name" value="DNA REPAIR POLYMERASE UMUC / TRANSFERASE FAMILY MEMBER"/>
    <property type="match status" value="1"/>
</dbReference>
<feature type="domain" description="UmuC" evidence="13">
    <location>
        <begin position="1"/>
        <end position="177"/>
    </location>
</feature>
<evidence type="ECO:0000259" key="13">
    <source>
        <dbReference type="PROSITE" id="PS50173"/>
    </source>
</evidence>
<dbReference type="OrthoDB" id="9808813at2"/>
<keyword evidence="4 12" id="KW-0548">Nucleotidyltransferase</keyword>
<comment type="subunit">
    <text evidence="12">Monomer.</text>
</comment>
<dbReference type="EC" id="2.7.7.7" evidence="12"/>
<dbReference type="InterPro" id="IPR036775">
    <property type="entry name" value="DNA_pol_Y-fam_lit_finger_sf"/>
</dbReference>
<dbReference type="GO" id="GO:0003887">
    <property type="term" value="F:DNA-directed DNA polymerase activity"/>
    <property type="evidence" value="ECO:0007669"/>
    <property type="project" value="UniProtKB-UniRule"/>
</dbReference>
<comment type="cofactor">
    <cofactor evidence="12">
        <name>Mg(2+)</name>
        <dbReference type="ChEBI" id="CHEBI:18420"/>
    </cofactor>
    <text evidence="12">Binds 2 magnesium ions per subunit.</text>
</comment>
<accession>A0A2H3P576</accession>
<proteinExistence type="inferred from homology"/>
<reference evidence="14 15" key="1">
    <citation type="submission" date="2017-10" db="EMBL/GenBank/DDBJ databases">
        <title>Draft genome of Longimonas halophila.</title>
        <authorList>
            <person name="Goh K.M."/>
            <person name="Shamsir M.S."/>
            <person name="Lim S.W."/>
        </authorList>
    </citation>
    <scope>NUCLEOTIDE SEQUENCE [LARGE SCALE GENOMIC DNA]</scope>
    <source>
        <strain evidence="14 15">KCTC 42399</strain>
    </source>
</reference>
<dbReference type="Pfam" id="PF11799">
    <property type="entry name" value="IMS_C"/>
    <property type="match status" value="1"/>
</dbReference>
<evidence type="ECO:0000256" key="7">
    <source>
        <dbReference type="ARBA" id="ARBA00022763"/>
    </source>
</evidence>
<dbReference type="Gene3D" id="1.10.150.20">
    <property type="entry name" value="5' to 3' exonuclease, C-terminal subdomain"/>
    <property type="match status" value="1"/>
</dbReference>
<keyword evidence="10 12" id="KW-0234">DNA repair</keyword>
<dbReference type="GO" id="GO:0006261">
    <property type="term" value="P:DNA-templated DNA replication"/>
    <property type="evidence" value="ECO:0007669"/>
    <property type="project" value="UniProtKB-UniRule"/>
</dbReference>